<evidence type="ECO:0000259" key="2">
    <source>
        <dbReference type="Pfam" id="PF13229"/>
    </source>
</evidence>
<dbReference type="PANTHER" id="PTHR22990">
    <property type="entry name" value="F-BOX ONLY PROTEIN"/>
    <property type="match status" value="1"/>
</dbReference>
<dbReference type="SMART" id="SM00710">
    <property type="entry name" value="PbH1"/>
    <property type="match status" value="8"/>
</dbReference>
<dbReference type="InterPro" id="IPR051550">
    <property type="entry name" value="SCF-Subunits/Alg-Epimerases"/>
</dbReference>
<dbReference type="Proteomes" id="UP000052008">
    <property type="component" value="Unassembled WGS sequence"/>
</dbReference>
<protein>
    <recommendedName>
        <fullName evidence="2">Right handed beta helix domain-containing protein</fullName>
    </recommendedName>
</protein>
<dbReference type="Gene3D" id="2.160.20.10">
    <property type="entry name" value="Single-stranded right-handed beta-helix, Pectin lyase-like"/>
    <property type="match status" value="1"/>
</dbReference>
<accession>A0A0S7WRA8</accession>
<feature type="domain" description="Right handed beta helix" evidence="2">
    <location>
        <begin position="171"/>
        <end position="301"/>
    </location>
</feature>
<evidence type="ECO:0000313" key="3">
    <source>
        <dbReference type="EMBL" id="KPJ52527.1"/>
    </source>
</evidence>
<dbReference type="InterPro" id="IPR011050">
    <property type="entry name" value="Pectin_lyase_fold/virulence"/>
</dbReference>
<organism evidence="3 4">
    <name type="scientific">candidate division TA06 bacterium DG_24</name>
    <dbReference type="NCBI Taxonomy" id="1703770"/>
    <lineage>
        <taxon>Bacteria</taxon>
        <taxon>Bacteria division TA06</taxon>
    </lineage>
</organism>
<dbReference type="InterPro" id="IPR006626">
    <property type="entry name" value="PbH1"/>
</dbReference>
<proteinExistence type="predicted"/>
<keyword evidence="1" id="KW-0677">Repeat</keyword>
<dbReference type="EMBL" id="LIZS01000054">
    <property type="protein sequence ID" value="KPJ52527.1"/>
    <property type="molecule type" value="Genomic_DNA"/>
</dbReference>
<sequence>MTRLMAFAGVVYVLILTVGLSATVLHVPGEYATIQAGVDAASDGDTVLVADGLYTGDGNRDIDFGGKAIVVMSENGPEKTIIDGEGSEVEPHRGFYFHSGEDSSSVVQGFTITGGWHDYGGGIYCWQGSSPTIMGNTIKENGGGRGAGISCVDGSSPKIAGNAITGNQSGWSGSGIYCRTESHPTIEGNRITANWGWEGAGIYCGSYSDPIILGNTIRGNWGGWWWWGRGGGIYCFTYSSPTIVGNTISENWGGWHGNGGGISCQWTTATISGNTIVGNAADYGGGGIYCDRYGAVTVLNSILWADTAGIGEEVCVDSVWGVGSLSIAYSDVEGDSAGVYVAPGCTLYWGEGNFDADPMFVLPERGDYRLLWGSPCIDAGHPDSLDPDGTPRDIGAHFFDQDDYLTLYITPDTTEIVGGGQLGVTYTVINRWAGEETFWLVTEVTLPNGNTLGVLGPIPYTLPGESTAQVHLSHAVPALAPLGRYEYYSRIGVPPATLYDEDRFEFIVGAP</sequence>
<dbReference type="InterPro" id="IPR039448">
    <property type="entry name" value="Beta_helix"/>
</dbReference>
<comment type="caution">
    <text evidence="3">The sequence shown here is derived from an EMBL/GenBank/DDBJ whole genome shotgun (WGS) entry which is preliminary data.</text>
</comment>
<dbReference type="STRING" id="1703770.AMJ39_07630"/>
<evidence type="ECO:0000313" key="4">
    <source>
        <dbReference type="Proteomes" id="UP000052008"/>
    </source>
</evidence>
<gene>
    <name evidence="3" type="ORF">AMJ39_07630</name>
</gene>
<reference evidence="3 4" key="1">
    <citation type="journal article" date="2015" name="Microbiome">
        <title>Genomic resolution of linkages in carbon, nitrogen, and sulfur cycling among widespread estuary sediment bacteria.</title>
        <authorList>
            <person name="Baker B.J."/>
            <person name="Lazar C.S."/>
            <person name="Teske A.P."/>
            <person name="Dick G.J."/>
        </authorList>
    </citation>
    <scope>NUCLEOTIDE SEQUENCE [LARGE SCALE GENOMIC DNA]</scope>
    <source>
        <strain evidence="3">DG_24</strain>
    </source>
</reference>
<dbReference type="AlphaFoldDB" id="A0A0S7WRA8"/>
<name>A0A0S7WRA8_UNCT6</name>
<dbReference type="PANTHER" id="PTHR22990:SF15">
    <property type="entry name" value="F-BOX ONLY PROTEIN 10"/>
    <property type="match status" value="1"/>
</dbReference>
<evidence type="ECO:0000256" key="1">
    <source>
        <dbReference type="ARBA" id="ARBA00022737"/>
    </source>
</evidence>
<dbReference type="Pfam" id="PF13229">
    <property type="entry name" value="Beta_helix"/>
    <property type="match status" value="1"/>
</dbReference>
<dbReference type="SUPFAM" id="SSF51126">
    <property type="entry name" value="Pectin lyase-like"/>
    <property type="match status" value="1"/>
</dbReference>
<dbReference type="InterPro" id="IPR012334">
    <property type="entry name" value="Pectin_lyas_fold"/>
</dbReference>